<dbReference type="RefSeq" id="WP_099726293.1">
    <property type="nucleotide sequence ID" value="NZ_PEKP01000004.1"/>
</dbReference>
<evidence type="ECO:0000313" key="1">
    <source>
        <dbReference type="EMBL" id="PIK28388.1"/>
    </source>
</evidence>
<name>A0A2G8IY18_BACPU</name>
<dbReference type="EMBL" id="PEKP01000004">
    <property type="protein sequence ID" value="PIK28388.1"/>
    <property type="molecule type" value="Genomic_DNA"/>
</dbReference>
<protein>
    <submittedName>
        <fullName evidence="1">Uncharacterized protein</fullName>
    </submittedName>
</protein>
<dbReference type="AlphaFoldDB" id="A0A2G8IY18"/>
<organism evidence="1 2">
    <name type="scientific">Bacillus pumilus</name>
    <name type="common">Bacillus mesentericus</name>
    <dbReference type="NCBI Taxonomy" id="1408"/>
    <lineage>
        <taxon>Bacteria</taxon>
        <taxon>Bacillati</taxon>
        <taxon>Bacillota</taxon>
        <taxon>Bacilli</taxon>
        <taxon>Bacillales</taxon>
        <taxon>Bacillaceae</taxon>
        <taxon>Bacillus</taxon>
    </lineage>
</organism>
<proteinExistence type="predicted"/>
<accession>A0A2G8IY18</accession>
<sequence length="79" mass="8754">MIKLQIKDSTMGKEVNFEADNYTAEECGRMIIQLAAYMHGGPLNKNGAQRIPRSVPSPVRRTEEAIHTDIAGIVKGKEQ</sequence>
<gene>
    <name evidence="1" type="ORF">CTV99_03470</name>
</gene>
<comment type="caution">
    <text evidence="1">The sequence shown here is derived from an EMBL/GenBank/DDBJ whole genome shotgun (WGS) entry which is preliminary data.</text>
</comment>
<evidence type="ECO:0000313" key="2">
    <source>
        <dbReference type="Proteomes" id="UP000230768"/>
    </source>
</evidence>
<reference evidence="1 2" key="1">
    <citation type="submission" date="2017-11" db="EMBL/GenBank/DDBJ databases">
        <title>Draft genome sequence of Bacillus pumilus 51_5il from lake Gorkoye (Russia: Novosibirsk region).</title>
        <authorList>
            <person name="Shipova A.A."/>
            <person name="Rozanov A.S."/>
            <person name="Bryanskaya A.V."/>
            <person name="Peltek S.E."/>
        </authorList>
    </citation>
    <scope>NUCLEOTIDE SEQUENCE [LARGE SCALE GENOMIC DNA]</scope>
    <source>
        <strain evidence="1 2">51_5il</strain>
    </source>
</reference>
<dbReference type="Proteomes" id="UP000230768">
    <property type="component" value="Unassembled WGS sequence"/>
</dbReference>